<keyword evidence="3" id="KW-1185">Reference proteome</keyword>
<accession>A0A814ZII0</accession>
<comment type="caution">
    <text evidence="1">The sequence shown here is derived from an EMBL/GenBank/DDBJ whole genome shotgun (WGS) entry which is preliminary data.</text>
</comment>
<organism evidence="1 3">
    <name type="scientific">Didymodactylos carnosus</name>
    <dbReference type="NCBI Taxonomy" id="1234261"/>
    <lineage>
        <taxon>Eukaryota</taxon>
        <taxon>Metazoa</taxon>
        <taxon>Spiralia</taxon>
        <taxon>Gnathifera</taxon>
        <taxon>Rotifera</taxon>
        <taxon>Eurotatoria</taxon>
        <taxon>Bdelloidea</taxon>
        <taxon>Philodinida</taxon>
        <taxon>Philodinidae</taxon>
        <taxon>Didymodactylos</taxon>
    </lineage>
</organism>
<dbReference type="EMBL" id="CAJOBC010011628">
    <property type="protein sequence ID" value="CAF4008841.1"/>
    <property type="molecule type" value="Genomic_DNA"/>
</dbReference>
<dbReference type="EMBL" id="CAJNOQ010010142">
    <property type="protein sequence ID" value="CAF1244040.1"/>
    <property type="molecule type" value="Genomic_DNA"/>
</dbReference>
<dbReference type="AlphaFoldDB" id="A0A814ZII0"/>
<dbReference type="Proteomes" id="UP000663829">
    <property type="component" value="Unassembled WGS sequence"/>
</dbReference>
<protein>
    <submittedName>
        <fullName evidence="1">Uncharacterized protein</fullName>
    </submittedName>
</protein>
<proteinExistence type="predicted"/>
<evidence type="ECO:0000313" key="1">
    <source>
        <dbReference type="EMBL" id="CAF1244040.1"/>
    </source>
</evidence>
<name>A0A814ZII0_9BILA</name>
<evidence type="ECO:0000313" key="2">
    <source>
        <dbReference type="EMBL" id="CAF4008841.1"/>
    </source>
</evidence>
<evidence type="ECO:0000313" key="3">
    <source>
        <dbReference type="Proteomes" id="UP000663829"/>
    </source>
</evidence>
<sequence>MLYSLQRPAQMSVARSIVHQSLSIKELQRILIEAEKLSCLPDVTEPKKIYRLLLNEETKRDSTNVKKNKRPKPSVLASIANMVKHDVPAVVYKQLVSKVDPGTLITENQVRYQRRKERETHLVSNDELGSIFDMAKELDCYIQRIVTHPVLSVVMIMNDGLKDFDSYVSCVSYRHPIFKEQPAILLGTLLHDTKQEACHDEFVMILKKLCPQLQDKW</sequence>
<reference evidence="1" key="1">
    <citation type="submission" date="2021-02" db="EMBL/GenBank/DDBJ databases">
        <authorList>
            <person name="Nowell W R."/>
        </authorList>
    </citation>
    <scope>NUCLEOTIDE SEQUENCE</scope>
</reference>
<dbReference type="Proteomes" id="UP000681722">
    <property type="component" value="Unassembled WGS sequence"/>
</dbReference>
<gene>
    <name evidence="1" type="ORF">GPM918_LOCUS25800</name>
    <name evidence="2" type="ORF">SRO942_LOCUS25850</name>
</gene>